<dbReference type="Proteomes" id="UP000516437">
    <property type="component" value="Chromosome 2"/>
</dbReference>
<proteinExistence type="predicted"/>
<accession>A0A6A1WHV7</accession>
<comment type="caution">
    <text evidence="1">The sequence shown here is derived from an EMBL/GenBank/DDBJ whole genome shotgun (WGS) entry which is preliminary data.</text>
</comment>
<dbReference type="AlphaFoldDB" id="A0A6A1WHV7"/>
<keyword evidence="2" id="KW-1185">Reference proteome</keyword>
<gene>
    <name evidence="1" type="ORF">CJ030_MR2G012434</name>
</gene>
<dbReference type="EMBL" id="RXIC02000020">
    <property type="protein sequence ID" value="KAB1223437.1"/>
    <property type="molecule type" value="Genomic_DNA"/>
</dbReference>
<protein>
    <submittedName>
        <fullName evidence="1">Uncharacterized protein</fullName>
    </submittedName>
</protein>
<sequence length="57" mass="6495">MQKLHRALINEKWDDVFDLSSAIFHAAGVSDQCDHAAITVKLLQRVKKAYRHPINPP</sequence>
<evidence type="ECO:0000313" key="1">
    <source>
        <dbReference type="EMBL" id="KAB1223437.1"/>
    </source>
</evidence>
<organism evidence="1 2">
    <name type="scientific">Morella rubra</name>
    <name type="common">Chinese bayberry</name>
    <dbReference type="NCBI Taxonomy" id="262757"/>
    <lineage>
        <taxon>Eukaryota</taxon>
        <taxon>Viridiplantae</taxon>
        <taxon>Streptophyta</taxon>
        <taxon>Embryophyta</taxon>
        <taxon>Tracheophyta</taxon>
        <taxon>Spermatophyta</taxon>
        <taxon>Magnoliopsida</taxon>
        <taxon>eudicotyledons</taxon>
        <taxon>Gunneridae</taxon>
        <taxon>Pentapetalae</taxon>
        <taxon>rosids</taxon>
        <taxon>fabids</taxon>
        <taxon>Fagales</taxon>
        <taxon>Myricaceae</taxon>
        <taxon>Morella</taxon>
    </lineage>
</organism>
<name>A0A6A1WHV7_9ROSI</name>
<reference evidence="1 2" key="1">
    <citation type="journal article" date="2019" name="Plant Biotechnol. J.">
        <title>The red bayberry genome and genetic basis of sex determination.</title>
        <authorList>
            <person name="Jia H.M."/>
            <person name="Jia H.J."/>
            <person name="Cai Q.L."/>
            <person name="Wang Y."/>
            <person name="Zhao H.B."/>
            <person name="Yang W.F."/>
            <person name="Wang G.Y."/>
            <person name="Li Y.H."/>
            <person name="Zhan D.L."/>
            <person name="Shen Y.T."/>
            <person name="Niu Q.F."/>
            <person name="Chang L."/>
            <person name="Qiu J."/>
            <person name="Zhao L."/>
            <person name="Xie H.B."/>
            <person name="Fu W.Y."/>
            <person name="Jin J."/>
            <person name="Li X.W."/>
            <person name="Jiao Y."/>
            <person name="Zhou C.C."/>
            <person name="Tu T."/>
            <person name="Chai C.Y."/>
            <person name="Gao J.L."/>
            <person name="Fan L.J."/>
            <person name="van de Weg E."/>
            <person name="Wang J.Y."/>
            <person name="Gao Z.S."/>
        </authorList>
    </citation>
    <scope>NUCLEOTIDE SEQUENCE [LARGE SCALE GENOMIC DNA]</scope>
    <source>
        <tissue evidence="1">Leaves</tissue>
    </source>
</reference>
<evidence type="ECO:0000313" key="2">
    <source>
        <dbReference type="Proteomes" id="UP000516437"/>
    </source>
</evidence>